<accession>A0ACC2F3L1</accession>
<gene>
    <name evidence="1" type="ORF">DPEC_G00345680</name>
</gene>
<evidence type="ECO:0000313" key="1">
    <source>
        <dbReference type="EMBL" id="KAJ7985941.1"/>
    </source>
</evidence>
<reference evidence="1" key="1">
    <citation type="submission" date="2021-05" db="EMBL/GenBank/DDBJ databases">
        <authorList>
            <person name="Pan Q."/>
            <person name="Jouanno E."/>
            <person name="Zahm M."/>
            <person name="Klopp C."/>
            <person name="Cabau C."/>
            <person name="Louis A."/>
            <person name="Berthelot C."/>
            <person name="Parey E."/>
            <person name="Roest Crollius H."/>
            <person name="Montfort J."/>
            <person name="Robinson-Rechavi M."/>
            <person name="Bouchez O."/>
            <person name="Lampietro C."/>
            <person name="Lopez Roques C."/>
            <person name="Donnadieu C."/>
            <person name="Postlethwait J."/>
            <person name="Bobe J."/>
            <person name="Dillon D."/>
            <person name="Chandos A."/>
            <person name="von Hippel F."/>
            <person name="Guiguen Y."/>
        </authorList>
    </citation>
    <scope>NUCLEOTIDE SEQUENCE</scope>
    <source>
        <strain evidence="1">YG-Jan2019</strain>
    </source>
</reference>
<keyword evidence="2" id="KW-1185">Reference proteome</keyword>
<name>A0ACC2F3L1_DALPE</name>
<organism evidence="1 2">
    <name type="scientific">Dallia pectoralis</name>
    <name type="common">Alaska blackfish</name>
    <dbReference type="NCBI Taxonomy" id="75939"/>
    <lineage>
        <taxon>Eukaryota</taxon>
        <taxon>Metazoa</taxon>
        <taxon>Chordata</taxon>
        <taxon>Craniata</taxon>
        <taxon>Vertebrata</taxon>
        <taxon>Euteleostomi</taxon>
        <taxon>Actinopterygii</taxon>
        <taxon>Neopterygii</taxon>
        <taxon>Teleostei</taxon>
        <taxon>Protacanthopterygii</taxon>
        <taxon>Esociformes</taxon>
        <taxon>Umbridae</taxon>
        <taxon>Dallia</taxon>
    </lineage>
</organism>
<evidence type="ECO:0000313" key="2">
    <source>
        <dbReference type="Proteomes" id="UP001157502"/>
    </source>
</evidence>
<protein>
    <submittedName>
        <fullName evidence="1">Uncharacterized protein</fullName>
    </submittedName>
</protein>
<dbReference type="Proteomes" id="UP001157502">
    <property type="component" value="Chromosome 35"/>
</dbReference>
<proteinExistence type="predicted"/>
<sequence>MTDGVGAHTEVCDQYLNYYHEIWRTKGDIKPCQEMRVTGGARRFLLLETDPDARFSTFDFYLTAFDCVKCFPDCRTFLGALIRATEMLEMFCVNLFLCPWKKEIKVVKTFTGPFVYCIQPVLSKSATKNILETIGYRLETDTEYRLTNKADPETAMKMGFELFLARIECQYLLELMGHQSPSECLEILQRRATPLPQTQRATEEIPAEYLQKPKQDGEDASGSSLVDPGPRETDEVDLTEEKPISATPVKQPEDGQVPINLEVQSMDVTHTSGIETPRTFLNEDQSIIEIRQNYPDLAIRQKPIFRKSLHGLHGARHIKENAPEEGSGSARCACADTGGPQSISTRSAAVQRSHLTEAVAISQPPEGKAYKPATALHGPTPLQTGVTVVGRAADDADDTDELNKLAERMSQQHVHMPGEDLKYPVEETAPPHATGNVSSRHGSTWGQSQPIMCHPSLLNVCTIAGCGCCEGAGSPGKHSSGADTIKEPPNSFYVPASLLDCPMVDPTAADTQPKDKEGISPQPTEEELLKTYVMVDEPLEEMRS</sequence>
<dbReference type="EMBL" id="CM055762">
    <property type="protein sequence ID" value="KAJ7985941.1"/>
    <property type="molecule type" value="Genomic_DNA"/>
</dbReference>
<comment type="caution">
    <text evidence="1">The sequence shown here is derived from an EMBL/GenBank/DDBJ whole genome shotgun (WGS) entry which is preliminary data.</text>
</comment>